<reference evidence="2 3" key="1">
    <citation type="submission" date="2022-07" db="EMBL/GenBank/DDBJ databases">
        <authorList>
            <person name="Criscuolo A."/>
        </authorList>
    </citation>
    <scope>NUCLEOTIDE SEQUENCE [LARGE SCALE GENOMIC DNA]</scope>
    <source>
        <strain evidence="3">CIP 111951</strain>
    </source>
</reference>
<keyword evidence="1" id="KW-1133">Transmembrane helix</keyword>
<organism evidence="2 3">
    <name type="scientific">Pseudoalteromonas holothuriae</name>
    <dbReference type="NCBI Taxonomy" id="2963714"/>
    <lineage>
        <taxon>Bacteria</taxon>
        <taxon>Pseudomonadati</taxon>
        <taxon>Pseudomonadota</taxon>
        <taxon>Gammaproteobacteria</taxon>
        <taxon>Alteromonadales</taxon>
        <taxon>Pseudoalteromonadaceae</taxon>
        <taxon>Pseudoalteromonas</taxon>
    </lineage>
</organism>
<evidence type="ECO:0000313" key="2">
    <source>
        <dbReference type="EMBL" id="CAH9055329.1"/>
    </source>
</evidence>
<accession>A0ABM9GG10</accession>
<keyword evidence="1" id="KW-0812">Transmembrane</keyword>
<sequence>MDMPQSLHEILGEQQSKLALFGITAFTLLGSVLVFILMHYQMSEQSYMWWQYVLGGLIIIDIIAGTAANFTRGTNHYYACRARSRWIFIAIHIHLIVVAVLFEQPLIQALYIWSYVIISACILNALFDKRIQRFLAMILVSIGLVLIVGLASMWWYKTVAALFLVKVCFAFAVDHYDIKSPT</sequence>
<keyword evidence="1" id="KW-0472">Membrane</keyword>
<evidence type="ECO:0000313" key="3">
    <source>
        <dbReference type="Proteomes" id="UP001152485"/>
    </source>
</evidence>
<gene>
    <name evidence="2" type="ORF">PSECIP111951_01219</name>
</gene>
<proteinExistence type="predicted"/>
<dbReference type="EMBL" id="CAMAPD010000004">
    <property type="protein sequence ID" value="CAH9055329.1"/>
    <property type="molecule type" value="Genomic_DNA"/>
</dbReference>
<comment type="caution">
    <text evidence="2">The sequence shown here is derived from an EMBL/GenBank/DDBJ whole genome shotgun (WGS) entry which is preliminary data.</text>
</comment>
<dbReference type="RefSeq" id="WP_261592392.1">
    <property type="nucleotide sequence ID" value="NZ_CAMAPD010000004.1"/>
</dbReference>
<feature type="transmembrane region" description="Helical" evidence="1">
    <location>
        <begin position="134"/>
        <end position="156"/>
    </location>
</feature>
<feature type="transmembrane region" description="Helical" evidence="1">
    <location>
        <begin position="82"/>
        <end position="102"/>
    </location>
</feature>
<dbReference type="Proteomes" id="UP001152485">
    <property type="component" value="Unassembled WGS sequence"/>
</dbReference>
<protein>
    <submittedName>
        <fullName evidence="2">Uncharacterized protein</fullName>
    </submittedName>
</protein>
<feature type="transmembrane region" description="Helical" evidence="1">
    <location>
        <begin position="108"/>
        <end position="127"/>
    </location>
</feature>
<feature type="transmembrane region" description="Helical" evidence="1">
    <location>
        <begin position="18"/>
        <end position="37"/>
    </location>
</feature>
<evidence type="ECO:0000256" key="1">
    <source>
        <dbReference type="SAM" id="Phobius"/>
    </source>
</evidence>
<name>A0ABM9GG10_9GAMM</name>
<feature type="transmembrane region" description="Helical" evidence="1">
    <location>
        <begin position="49"/>
        <end position="70"/>
    </location>
</feature>